<accession>A0ABW6WH39</accession>
<organism evidence="3 4">
    <name type="scientific">Paractinoplanes globisporus</name>
    <dbReference type="NCBI Taxonomy" id="113565"/>
    <lineage>
        <taxon>Bacteria</taxon>
        <taxon>Bacillati</taxon>
        <taxon>Actinomycetota</taxon>
        <taxon>Actinomycetes</taxon>
        <taxon>Micromonosporales</taxon>
        <taxon>Micromonosporaceae</taxon>
        <taxon>Paractinoplanes</taxon>
    </lineage>
</organism>
<feature type="compositionally biased region" description="Low complexity" evidence="1">
    <location>
        <begin position="171"/>
        <end position="192"/>
    </location>
</feature>
<evidence type="ECO:0000313" key="4">
    <source>
        <dbReference type="Proteomes" id="UP001602245"/>
    </source>
</evidence>
<feature type="region of interest" description="Disordered" evidence="1">
    <location>
        <begin position="137"/>
        <end position="243"/>
    </location>
</feature>
<feature type="compositionally biased region" description="Pro residues" evidence="1">
    <location>
        <begin position="158"/>
        <end position="170"/>
    </location>
</feature>
<evidence type="ECO:0000313" key="3">
    <source>
        <dbReference type="EMBL" id="MFF5292597.1"/>
    </source>
</evidence>
<comment type="caution">
    <text evidence="3">The sequence shown here is derived from an EMBL/GenBank/DDBJ whole genome shotgun (WGS) entry which is preliminary data.</text>
</comment>
<keyword evidence="2" id="KW-0812">Transmembrane</keyword>
<feature type="compositionally biased region" description="Polar residues" evidence="1">
    <location>
        <begin position="137"/>
        <end position="146"/>
    </location>
</feature>
<feature type="transmembrane region" description="Helical" evidence="2">
    <location>
        <begin position="48"/>
        <end position="67"/>
    </location>
</feature>
<feature type="transmembrane region" description="Helical" evidence="2">
    <location>
        <begin position="12"/>
        <end position="33"/>
    </location>
</feature>
<dbReference type="Proteomes" id="UP001602245">
    <property type="component" value="Unassembled WGS sequence"/>
</dbReference>
<reference evidence="3 4" key="1">
    <citation type="submission" date="2024-10" db="EMBL/GenBank/DDBJ databases">
        <title>The Natural Products Discovery Center: Release of the First 8490 Sequenced Strains for Exploring Actinobacteria Biosynthetic Diversity.</title>
        <authorList>
            <person name="Kalkreuter E."/>
            <person name="Kautsar S.A."/>
            <person name="Yang D."/>
            <person name="Bader C.D."/>
            <person name="Teijaro C.N."/>
            <person name="Fluegel L."/>
            <person name="Davis C.M."/>
            <person name="Simpson J.R."/>
            <person name="Lauterbach L."/>
            <person name="Steele A.D."/>
            <person name="Gui C."/>
            <person name="Meng S."/>
            <person name="Li G."/>
            <person name="Viehrig K."/>
            <person name="Ye F."/>
            <person name="Su P."/>
            <person name="Kiefer A.F."/>
            <person name="Nichols A."/>
            <person name="Cepeda A.J."/>
            <person name="Yan W."/>
            <person name="Fan B."/>
            <person name="Jiang Y."/>
            <person name="Adhikari A."/>
            <person name="Zheng C.-J."/>
            <person name="Schuster L."/>
            <person name="Cowan T.M."/>
            <person name="Smanski M.J."/>
            <person name="Chevrette M.G."/>
            <person name="De Carvalho L.P.S."/>
            <person name="Shen B."/>
        </authorList>
    </citation>
    <scope>NUCLEOTIDE SEQUENCE [LARGE SCALE GENOMIC DNA]</scope>
    <source>
        <strain evidence="3 4">NPDC000087</strain>
    </source>
</reference>
<feature type="transmembrane region" description="Helical" evidence="2">
    <location>
        <begin position="79"/>
        <end position="100"/>
    </location>
</feature>
<proteinExistence type="predicted"/>
<dbReference type="RefSeq" id="WP_026205767.1">
    <property type="nucleotide sequence ID" value="NZ_JBIAZU010000004.1"/>
</dbReference>
<feature type="region of interest" description="Disordered" evidence="1">
    <location>
        <begin position="316"/>
        <end position="336"/>
    </location>
</feature>
<sequence length="336" mass="34819">MRTATASGRGWAYTFAALGGLVSIAANIAHSYVPPAAAPADWAPKPGAVVGAIVWPVFLFGAVEIFARVAWPDGWRWQLLRWGGLAPVALVAALVSYRHLSGLLAYYGEEPIVCILGPLAVDGLMVMATGAIIATSQHQHTNTSLPTPAVPDLTEVPAPTPPAVPTPTTPPTAADAPQPTTAPATPEPVTAARTDVPTPAVVADRVTPSPTTIPLRSTATRTATAGHPRPTSRKTEPTTTARPLAAPAADIPVTEPEPAQLPLPYAVDPALMAKARETATQYRTEHGTPITAGQLAARLRVNSDQAAQALKVLDLDPDSPTTEIPAVNGTPVKASR</sequence>
<feature type="compositionally biased region" description="Polar residues" evidence="1">
    <location>
        <begin position="208"/>
        <end position="223"/>
    </location>
</feature>
<feature type="transmembrane region" description="Helical" evidence="2">
    <location>
        <begin position="112"/>
        <end position="134"/>
    </location>
</feature>
<dbReference type="EMBL" id="JBIAZU010000004">
    <property type="protein sequence ID" value="MFF5292597.1"/>
    <property type="molecule type" value="Genomic_DNA"/>
</dbReference>
<keyword evidence="4" id="KW-1185">Reference proteome</keyword>
<gene>
    <name evidence="3" type="ORF">ACFY35_24400</name>
</gene>
<keyword evidence="2" id="KW-1133">Transmembrane helix</keyword>
<name>A0ABW6WH39_9ACTN</name>
<evidence type="ECO:0000256" key="1">
    <source>
        <dbReference type="SAM" id="MobiDB-lite"/>
    </source>
</evidence>
<protein>
    <recommendedName>
        <fullName evidence="5">DUF2637 domain-containing protein</fullName>
    </recommendedName>
</protein>
<evidence type="ECO:0000256" key="2">
    <source>
        <dbReference type="SAM" id="Phobius"/>
    </source>
</evidence>
<keyword evidence="2" id="KW-0472">Membrane</keyword>
<evidence type="ECO:0008006" key="5">
    <source>
        <dbReference type="Google" id="ProtNLM"/>
    </source>
</evidence>